<reference evidence="2" key="1">
    <citation type="submission" date="2022-06" db="EMBL/GenBank/DDBJ databases">
        <title>Complete genome sequences of two strains of the flax pathogen Septoria linicola.</title>
        <authorList>
            <person name="Lapalu N."/>
            <person name="Simon A."/>
            <person name="Demenou B."/>
            <person name="Paumier D."/>
            <person name="Guillot M.-P."/>
            <person name="Gout L."/>
            <person name="Valade R."/>
        </authorList>
    </citation>
    <scope>NUCLEOTIDE SEQUENCE</scope>
    <source>
        <strain evidence="2">SE15195</strain>
    </source>
</reference>
<evidence type="ECO:0000256" key="1">
    <source>
        <dbReference type="SAM" id="MobiDB-lite"/>
    </source>
</evidence>
<proteinExistence type="predicted"/>
<dbReference type="Gene3D" id="1.25.40.20">
    <property type="entry name" value="Ankyrin repeat-containing domain"/>
    <property type="match status" value="1"/>
</dbReference>
<organism evidence="2 3">
    <name type="scientific">Septoria linicola</name>
    <dbReference type="NCBI Taxonomy" id="215465"/>
    <lineage>
        <taxon>Eukaryota</taxon>
        <taxon>Fungi</taxon>
        <taxon>Dikarya</taxon>
        <taxon>Ascomycota</taxon>
        <taxon>Pezizomycotina</taxon>
        <taxon>Dothideomycetes</taxon>
        <taxon>Dothideomycetidae</taxon>
        <taxon>Mycosphaerellales</taxon>
        <taxon>Mycosphaerellaceae</taxon>
        <taxon>Septoria</taxon>
    </lineage>
</organism>
<gene>
    <name evidence="2" type="ORF">Slin15195_G014340</name>
</gene>
<dbReference type="EMBL" id="CP099418">
    <property type="protein sequence ID" value="USW48115.1"/>
    <property type="molecule type" value="Genomic_DNA"/>
</dbReference>
<dbReference type="SUPFAM" id="SSF48403">
    <property type="entry name" value="Ankyrin repeat"/>
    <property type="match status" value="1"/>
</dbReference>
<evidence type="ECO:0000313" key="3">
    <source>
        <dbReference type="Proteomes" id="UP001056384"/>
    </source>
</evidence>
<dbReference type="InterPro" id="IPR036770">
    <property type="entry name" value="Ankyrin_rpt-contain_sf"/>
</dbReference>
<dbReference type="Proteomes" id="UP001056384">
    <property type="component" value="Chromosome 1"/>
</dbReference>
<feature type="region of interest" description="Disordered" evidence="1">
    <location>
        <begin position="128"/>
        <end position="226"/>
    </location>
</feature>
<dbReference type="InterPro" id="IPR002110">
    <property type="entry name" value="Ankyrin_rpt"/>
</dbReference>
<feature type="compositionally biased region" description="Basic and acidic residues" evidence="1">
    <location>
        <begin position="176"/>
        <end position="191"/>
    </location>
</feature>
<evidence type="ECO:0000313" key="2">
    <source>
        <dbReference type="EMBL" id="USW48115.1"/>
    </source>
</evidence>
<protein>
    <submittedName>
        <fullName evidence="2">Ankyrin repeat-containing domain superfamily</fullName>
    </submittedName>
</protein>
<keyword evidence="3" id="KW-1185">Reference proteome</keyword>
<dbReference type="Pfam" id="PF13857">
    <property type="entry name" value="Ank_5"/>
    <property type="match status" value="1"/>
</dbReference>
<accession>A0A9Q9AKI8</accession>
<sequence>MSSQAPPIDVLLNLVPERPQAVQDKLQAHPDLAHRQDQHGYSLVHASASYGHVDLLKALINDFKVDPNIKDEDGETALFSVEDVAMAQALLDLGTDASLRNSEGQTAAEKLADDDEQPAVAAYLRELTGTSTSSGPGSTSQSNGDDYDGARRPPPLPEGLKLNIGTMLPEEEDPNPEIRRRIEELAARDDFGTEEGQSELRKIISDALSGTVGDTQGPPTARRRLD</sequence>
<dbReference type="AlphaFoldDB" id="A0A9Q9AKI8"/>
<name>A0A9Q9AKI8_9PEZI</name>
<feature type="compositionally biased region" description="Low complexity" evidence="1">
    <location>
        <begin position="128"/>
        <end position="144"/>
    </location>
</feature>